<dbReference type="AlphaFoldDB" id="A0A3S3EDR2"/>
<protein>
    <submittedName>
        <fullName evidence="3">Alpha/beta hydrolase</fullName>
    </submittedName>
</protein>
<dbReference type="PANTHER" id="PTHR43329">
    <property type="entry name" value="EPOXIDE HYDROLASE"/>
    <property type="match status" value="1"/>
</dbReference>
<comment type="caution">
    <text evidence="3">The sequence shown here is derived from an EMBL/GenBank/DDBJ whole genome shotgun (WGS) entry which is preliminary data.</text>
</comment>
<dbReference type="Proteomes" id="UP000286208">
    <property type="component" value="Unassembled WGS sequence"/>
</dbReference>
<dbReference type="InterPro" id="IPR000639">
    <property type="entry name" value="Epox_hydrolase-like"/>
</dbReference>
<dbReference type="SUPFAM" id="SSF53474">
    <property type="entry name" value="alpha/beta-Hydrolases"/>
    <property type="match status" value="1"/>
</dbReference>
<feature type="domain" description="AB hydrolase-1" evidence="2">
    <location>
        <begin position="29"/>
        <end position="267"/>
    </location>
</feature>
<dbReference type="Gene3D" id="3.40.50.1820">
    <property type="entry name" value="alpha/beta hydrolase"/>
    <property type="match status" value="1"/>
</dbReference>
<dbReference type="GO" id="GO:0016787">
    <property type="term" value="F:hydrolase activity"/>
    <property type="evidence" value="ECO:0007669"/>
    <property type="project" value="UniProtKB-KW"/>
</dbReference>
<keyword evidence="4" id="KW-1185">Reference proteome</keyword>
<evidence type="ECO:0000256" key="1">
    <source>
        <dbReference type="ARBA" id="ARBA00022801"/>
    </source>
</evidence>
<sequence>MTADSRTDRVRLGDLTFDVAVAGPDDGTPVVLLHGFPESAAAWRPMTPRLLAAGMRVIAPNQRGYSPDARPGAVEDYRFDHLVDDVLGLLDAYGLASAHLVGHDWGAAIAWQVAGRHPDRIRSLTAVSVPHAAAIGWALREDADQQRRSGYVGRLRQEGKAESFLLEDDSRQLRAAFGDGVDPDLVEEHVRLLSQPGALTAALNWYRALVREFGNLPPVRVPTTYVWSTADPTLGPAAARRCGEFVDAPYRFVVLDGASHWIPEEHPDALADAILARVAQA</sequence>
<accession>A0A3S3EDR2</accession>
<evidence type="ECO:0000313" key="3">
    <source>
        <dbReference type="EMBL" id="RVW11145.1"/>
    </source>
</evidence>
<proteinExistence type="predicted"/>
<dbReference type="EMBL" id="RKLP01000001">
    <property type="protein sequence ID" value="RVW11145.1"/>
    <property type="molecule type" value="Genomic_DNA"/>
</dbReference>
<dbReference type="Pfam" id="PF00561">
    <property type="entry name" value="Abhydrolase_1"/>
    <property type="match status" value="1"/>
</dbReference>
<dbReference type="InterPro" id="IPR029058">
    <property type="entry name" value="AB_hydrolase_fold"/>
</dbReference>
<dbReference type="PRINTS" id="PR00412">
    <property type="entry name" value="EPOXHYDRLASE"/>
</dbReference>
<dbReference type="RefSeq" id="WP_127914253.1">
    <property type="nucleotide sequence ID" value="NZ_RKLP01000001.1"/>
</dbReference>
<organism evidence="3 4">
    <name type="scientific">Prescottella agglutinans</name>
    <dbReference type="NCBI Taxonomy" id="1644129"/>
    <lineage>
        <taxon>Bacteria</taxon>
        <taxon>Bacillati</taxon>
        <taxon>Actinomycetota</taxon>
        <taxon>Actinomycetes</taxon>
        <taxon>Mycobacteriales</taxon>
        <taxon>Nocardiaceae</taxon>
        <taxon>Prescottella</taxon>
    </lineage>
</organism>
<dbReference type="InterPro" id="IPR000073">
    <property type="entry name" value="AB_hydrolase_1"/>
</dbReference>
<keyword evidence="1 3" id="KW-0378">Hydrolase</keyword>
<dbReference type="OrthoDB" id="2987348at2"/>
<gene>
    <name evidence="3" type="ORF">EGT67_01390</name>
</gene>
<name>A0A3S3EDR2_9NOCA</name>
<reference evidence="3 4" key="1">
    <citation type="submission" date="2018-11" db="EMBL/GenBank/DDBJ databases">
        <title>Rhodococcus spongicola sp. nov. and Rhodococcus xishaensis sp. nov. from marine sponges.</title>
        <authorList>
            <person name="Li L."/>
            <person name="Lin H.W."/>
        </authorList>
    </citation>
    <scope>NUCLEOTIDE SEQUENCE [LARGE SCALE GENOMIC DNA]</scope>
    <source>
        <strain evidence="3 4">CCTCC AB2014297</strain>
    </source>
</reference>
<dbReference type="PRINTS" id="PR00111">
    <property type="entry name" value="ABHYDROLASE"/>
</dbReference>
<evidence type="ECO:0000313" key="4">
    <source>
        <dbReference type="Proteomes" id="UP000286208"/>
    </source>
</evidence>
<evidence type="ECO:0000259" key="2">
    <source>
        <dbReference type="Pfam" id="PF00561"/>
    </source>
</evidence>